<protein>
    <recommendedName>
        <fullName evidence="3">Ada DNA repair metal-binding domain-containing protein</fullName>
    </recommendedName>
</protein>
<reference evidence="1 2" key="1">
    <citation type="submission" date="2008-11" db="EMBL/GenBank/DDBJ databases">
        <title>Draft genome sequence of Bacteroides pectinophilus (ATCC 43243).</title>
        <authorList>
            <person name="Sudarsanam P."/>
            <person name="Ley R."/>
            <person name="Guruge J."/>
            <person name="Turnbaugh P.J."/>
            <person name="Mahowald M."/>
            <person name="Liep D."/>
            <person name="Gordon J."/>
        </authorList>
    </citation>
    <scope>NUCLEOTIDE SEQUENCE [LARGE SCALE GENOMIC DNA]</scope>
    <source>
        <strain evidence="1 2">ATCC 43243</strain>
    </source>
</reference>
<name>B7AQG0_9FIRM</name>
<dbReference type="EMBL" id="ABVQ01000035">
    <property type="protein sequence ID" value="EEC57932.1"/>
    <property type="molecule type" value="Genomic_DNA"/>
</dbReference>
<keyword evidence="2" id="KW-1185">Reference proteome</keyword>
<dbReference type="InterPro" id="IPR044929">
    <property type="entry name" value="DNA/RNA_non-sp_Endonuclease_sf"/>
</dbReference>
<evidence type="ECO:0000313" key="2">
    <source>
        <dbReference type="Proteomes" id="UP000003136"/>
    </source>
</evidence>
<comment type="caution">
    <text evidence="1">The sequence shown here is derived from an EMBL/GenBank/DDBJ whole genome shotgun (WGS) entry which is preliminary data.</text>
</comment>
<evidence type="ECO:0000313" key="1">
    <source>
        <dbReference type="EMBL" id="EEC57932.1"/>
    </source>
</evidence>
<dbReference type="SUPFAM" id="SSF57884">
    <property type="entry name" value="Ada DNA repair protein, N-terminal domain (N-Ada 10)"/>
    <property type="match status" value="1"/>
</dbReference>
<dbReference type="Gene3D" id="3.40.570.10">
    <property type="entry name" value="Extracellular Endonuclease, subunit A"/>
    <property type="match status" value="1"/>
</dbReference>
<dbReference type="InterPro" id="IPR035451">
    <property type="entry name" value="Ada-like_dom_sf"/>
</dbReference>
<dbReference type="AlphaFoldDB" id="B7AQG0"/>
<sequence>MFYGSNLVASGVQMEAWSVEDNGQGICFNIYAYNVQPGIYIDYATGDSHVADNGQAAGTHTKAANKEQHEYILNTKNMKFHSPDCSSVSKMSDKNKQTFTGTREQVIEMGYEACGVCKP</sequence>
<evidence type="ECO:0008006" key="3">
    <source>
        <dbReference type="Google" id="ProtNLM"/>
    </source>
</evidence>
<dbReference type="HOGENOM" id="CLU_054350_5_0_9"/>
<gene>
    <name evidence="1" type="ORF">BACPEC_00917</name>
</gene>
<accession>B7AQG0</accession>
<dbReference type="Gene3D" id="3.40.10.10">
    <property type="entry name" value="DNA Methylphosphotriester Repair Domain"/>
    <property type="match status" value="1"/>
</dbReference>
<dbReference type="Proteomes" id="UP000003136">
    <property type="component" value="Unassembled WGS sequence"/>
</dbReference>
<dbReference type="STRING" id="483218.BACPEC_00917"/>
<reference evidence="1 2" key="2">
    <citation type="submission" date="2008-11" db="EMBL/GenBank/DDBJ databases">
        <authorList>
            <person name="Fulton L."/>
            <person name="Clifton S."/>
            <person name="Fulton B."/>
            <person name="Xu J."/>
            <person name="Minx P."/>
            <person name="Pepin K.H."/>
            <person name="Johnson M."/>
            <person name="Bhonagiri V."/>
            <person name="Nash W.E."/>
            <person name="Mardis E.R."/>
            <person name="Wilson R.K."/>
        </authorList>
    </citation>
    <scope>NUCLEOTIDE SEQUENCE [LARGE SCALE GENOMIC DNA]</scope>
    <source>
        <strain evidence="1 2">ATCC 43243</strain>
    </source>
</reference>
<dbReference type="eggNOG" id="COG2169">
    <property type="taxonomic scope" value="Bacteria"/>
</dbReference>
<proteinExistence type="predicted"/>
<organism evidence="1 2">
    <name type="scientific">[Bacteroides] pectinophilus ATCC 43243</name>
    <dbReference type="NCBI Taxonomy" id="483218"/>
    <lineage>
        <taxon>Bacteria</taxon>
        <taxon>Bacillati</taxon>
        <taxon>Bacillota</taxon>
        <taxon>Clostridia</taxon>
        <taxon>Eubacteriales</taxon>
    </lineage>
</organism>